<sequence>MSKRRSLHDRLCEEKIDGNFLEEEPKPDSHCADCAGLLANCFCEDLLDCASLGCTDVGACTGGCVKKRSMETFLKREPKPDSHCADCTGLLANCFCEDLDDCANYGCTDFGACTTGCVKKRSMETFLKREPKPGECAICAGFAYGCPCGSLAFCNGCPSTGDCNSGNCGRE</sequence>
<dbReference type="EMBL" id="MU826358">
    <property type="protein sequence ID" value="KAJ7379385.1"/>
    <property type="molecule type" value="Genomic_DNA"/>
</dbReference>
<gene>
    <name evidence="1" type="ORF">OS493_016622</name>
</gene>
<evidence type="ECO:0000313" key="2">
    <source>
        <dbReference type="Proteomes" id="UP001163046"/>
    </source>
</evidence>
<proteinExistence type="predicted"/>
<accession>A0A9W9ZDG3</accession>
<keyword evidence="2" id="KW-1185">Reference proteome</keyword>
<comment type="caution">
    <text evidence="1">The sequence shown here is derived from an EMBL/GenBank/DDBJ whole genome shotgun (WGS) entry which is preliminary data.</text>
</comment>
<name>A0A9W9ZDG3_9CNID</name>
<evidence type="ECO:0000313" key="1">
    <source>
        <dbReference type="EMBL" id="KAJ7379385.1"/>
    </source>
</evidence>
<dbReference type="Proteomes" id="UP001163046">
    <property type="component" value="Unassembled WGS sequence"/>
</dbReference>
<reference evidence="1" key="1">
    <citation type="submission" date="2023-01" db="EMBL/GenBank/DDBJ databases">
        <title>Genome assembly of the deep-sea coral Lophelia pertusa.</title>
        <authorList>
            <person name="Herrera S."/>
            <person name="Cordes E."/>
        </authorList>
    </citation>
    <scope>NUCLEOTIDE SEQUENCE</scope>
    <source>
        <strain evidence="1">USNM1676648</strain>
        <tissue evidence="1">Polyp</tissue>
    </source>
</reference>
<organism evidence="1 2">
    <name type="scientific">Desmophyllum pertusum</name>
    <dbReference type="NCBI Taxonomy" id="174260"/>
    <lineage>
        <taxon>Eukaryota</taxon>
        <taxon>Metazoa</taxon>
        <taxon>Cnidaria</taxon>
        <taxon>Anthozoa</taxon>
        <taxon>Hexacorallia</taxon>
        <taxon>Scleractinia</taxon>
        <taxon>Caryophylliina</taxon>
        <taxon>Caryophylliidae</taxon>
        <taxon>Desmophyllum</taxon>
    </lineage>
</organism>
<protein>
    <submittedName>
        <fullName evidence="1">Uncharacterized protein</fullName>
    </submittedName>
</protein>
<dbReference type="AlphaFoldDB" id="A0A9W9ZDG3"/>